<dbReference type="PANTHER" id="PTHR43585">
    <property type="entry name" value="FUMIPYRROLE BIOSYNTHESIS PROTEIN C"/>
    <property type="match status" value="1"/>
</dbReference>
<evidence type="ECO:0000256" key="1">
    <source>
        <dbReference type="ARBA" id="ARBA00022598"/>
    </source>
</evidence>
<name>A0A8J7G8E0_9ACTN</name>
<protein>
    <submittedName>
        <fullName evidence="6">Biotin carboxylase</fullName>
    </submittedName>
</protein>
<dbReference type="GO" id="GO:0016874">
    <property type="term" value="F:ligase activity"/>
    <property type="evidence" value="ECO:0007669"/>
    <property type="project" value="UniProtKB-KW"/>
</dbReference>
<dbReference type="PROSITE" id="PS50975">
    <property type="entry name" value="ATP_GRASP"/>
    <property type="match status" value="1"/>
</dbReference>
<evidence type="ECO:0000256" key="4">
    <source>
        <dbReference type="PROSITE-ProRule" id="PRU00409"/>
    </source>
</evidence>
<evidence type="ECO:0000256" key="2">
    <source>
        <dbReference type="ARBA" id="ARBA00022741"/>
    </source>
</evidence>
<dbReference type="EMBL" id="JADOUF010000001">
    <property type="protein sequence ID" value="MBG6135588.1"/>
    <property type="molecule type" value="Genomic_DNA"/>
</dbReference>
<evidence type="ECO:0000259" key="5">
    <source>
        <dbReference type="PROSITE" id="PS50975"/>
    </source>
</evidence>
<proteinExistence type="predicted"/>
<organism evidence="6 7">
    <name type="scientific">Longispora fulva</name>
    <dbReference type="NCBI Taxonomy" id="619741"/>
    <lineage>
        <taxon>Bacteria</taxon>
        <taxon>Bacillati</taxon>
        <taxon>Actinomycetota</taxon>
        <taxon>Actinomycetes</taxon>
        <taxon>Micromonosporales</taxon>
        <taxon>Micromonosporaceae</taxon>
        <taxon>Longispora</taxon>
    </lineage>
</organism>
<dbReference type="RefSeq" id="WP_197002679.1">
    <property type="nucleotide sequence ID" value="NZ_BONS01000002.1"/>
</dbReference>
<comment type="caution">
    <text evidence="6">The sequence shown here is derived from an EMBL/GenBank/DDBJ whole genome shotgun (WGS) entry which is preliminary data.</text>
</comment>
<accession>A0A8J7G8E0</accession>
<dbReference type="Gene3D" id="3.30.470.20">
    <property type="entry name" value="ATP-grasp fold, B domain"/>
    <property type="match status" value="1"/>
</dbReference>
<reference evidence="6" key="1">
    <citation type="submission" date="2020-11" db="EMBL/GenBank/DDBJ databases">
        <title>Sequencing the genomes of 1000 actinobacteria strains.</title>
        <authorList>
            <person name="Klenk H.-P."/>
        </authorList>
    </citation>
    <scope>NUCLEOTIDE SEQUENCE</scope>
    <source>
        <strain evidence="6">DSM 45356</strain>
    </source>
</reference>
<dbReference type="InterPro" id="IPR052032">
    <property type="entry name" value="ATP-dep_AA_Ligase"/>
</dbReference>
<keyword evidence="3 4" id="KW-0067">ATP-binding</keyword>
<keyword evidence="2 4" id="KW-0547">Nucleotide-binding</keyword>
<dbReference type="InterPro" id="IPR011761">
    <property type="entry name" value="ATP-grasp"/>
</dbReference>
<dbReference type="PANTHER" id="PTHR43585:SF2">
    <property type="entry name" value="ATP-GRASP ENZYME FSQD"/>
    <property type="match status" value="1"/>
</dbReference>
<evidence type="ECO:0000313" key="6">
    <source>
        <dbReference type="EMBL" id="MBG6135588.1"/>
    </source>
</evidence>
<dbReference type="Pfam" id="PF13535">
    <property type="entry name" value="ATP-grasp_4"/>
    <property type="match status" value="1"/>
</dbReference>
<dbReference type="Proteomes" id="UP000622552">
    <property type="component" value="Unassembled WGS sequence"/>
</dbReference>
<keyword evidence="7" id="KW-1185">Reference proteome</keyword>
<evidence type="ECO:0000256" key="3">
    <source>
        <dbReference type="ARBA" id="ARBA00022840"/>
    </source>
</evidence>
<sequence length="405" mass="42227">MTLLVIGTGGREYREYLLASIGSRYRVHLLLGEEPTWERAHIAGWTVLDSPGETVDAAEMVAAARAVAGPVRGVLSWDEARVLQTAKVAHALGLPGGDPDVAMRCRDKHLTRVALRAAGVPQPASVLVHGLKEALEAAEAIGYPVVLKPRALAASLGVVLARTPHDLADRFGFARDTTVPGAWTYETVLVEEYATGAEVSVDAAVHGGHVSPLFLARKDIGYPPYFEEVGHLVDAGDPLLTDPGILRIVADTHAALGVTDAMTHTELRLTPTGPKVIEVNGRLGGDLIPYLGLRATGIDPGLAAAAVACGLPPEVTADRRLVGAVRFRYPDKDDTTIDGIDIDTTALPADVDRITALAGPGDVVSPPPAGTLWGRIALATAVSGTVAGCAAALDAAEAALTVRVR</sequence>
<dbReference type="AlphaFoldDB" id="A0A8J7G8E0"/>
<gene>
    <name evidence="6" type="ORF">IW245_001782</name>
</gene>
<dbReference type="SMART" id="SM01209">
    <property type="entry name" value="GARS_A"/>
    <property type="match status" value="1"/>
</dbReference>
<dbReference type="SUPFAM" id="SSF56059">
    <property type="entry name" value="Glutathione synthetase ATP-binding domain-like"/>
    <property type="match status" value="1"/>
</dbReference>
<keyword evidence="1" id="KW-0436">Ligase</keyword>
<feature type="domain" description="ATP-grasp" evidence="5">
    <location>
        <begin position="112"/>
        <end position="309"/>
    </location>
</feature>
<dbReference type="Gene3D" id="3.40.50.20">
    <property type="match status" value="1"/>
</dbReference>
<evidence type="ECO:0000313" key="7">
    <source>
        <dbReference type="Proteomes" id="UP000622552"/>
    </source>
</evidence>
<dbReference type="GO" id="GO:0046872">
    <property type="term" value="F:metal ion binding"/>
    <property type="evidence" value="ECO:0007669"/>
    <property type="project" value="InterPro"/>
</dbReference>
<dbReference type="GO" id="GO:0005524">
    <property type="term" value="F:ATP binding"/>
    <property type="evidence" value="ECO:0007669"/>
    <property type="project" value="UniProtKB-UniRule"/>
</dbReference>